<dbReference type="Gene3D" id="3.40.50.300">
    <property type="entry name" value="P-loop containing nucleotide triphosphate hydrolases"/>
    <property type="match status" value="1"/>
</dbReference>
<evidence type="ECO:0000313" key="5">
    <source>
        <dbReference type="EMBL" id="KAK0577682.1"/>
    </source>
</evidence>
<keyword evidence="4" id="KW-0449">Lipoprotein</keyword>
<dbReference type="GO" id="GO:0003924">
    <property type="term" value="F:GTPase activity"/>
    <property type="evidence" value="ECO:0007669"/>
    <property type="project" value="InterPro"/>
</dbReference>
<reference evidence="5" key="1">
    <citation type="journal article" date="2022" name="Plant J.">
        <title>Strategies of tolerance reflected in two North American maple genomes.</title>
        <authorList>
            <person name="McEvoy S.L."/>
            <person name="Sezen U.U."/>
            <person name="Trouern-Trend A."/>
            <person name="McMahon S.M."/>
            <person name="Schaberg P.G."/>
            <person name="Yang J."/>
            <person name="Wegrzyn J.L."/>
            <person name="Swenson N.G."/>
        </authorList>
    </citation>
    <scope>NUCLEOTIDE SEQUENCE</scope>
    <source>
        <strain evidence="5">NS2018</strain>
    </source>
</reference>
<dbReference type="PRINTS" id="PR00449">
    <property type="entry name" value="RASTRNSFRMNG"/>
</dbReference>
<dbReference type="SUPFAM" id="SSF52540">
    <property type="entry name" value="P-loop containing nucleoside triphosphate hydrolases"/>
    <property type="match status" value="1"/>
</dbReference>
<dbReference type="PANTHER" id="PTHR24072">
    <property type="entry name" value="RHO FAMILY GTPASE"/>
    <property type="match status" value="1"/>
</dbReference>
<comment type="similarity">
    <text evidence="1">Belongs to the small GTPase superfamily. Rho family.</text>
</comment>
<sequence>MFVISTIRSINHQFAIHIDSDLENVHFHIFPLKRPSSLPFLFFSFIGSRRMDCSRSTTEFTDYVPTVFDNFSANVMVDGQTLNLGLWDTAGSTDCDSIRRVTSDGCSN</sequence>
<gene>
    <name evidence="5" type="ORF">LWI29_036994</name>
</gene>
<accession>A0AA39RSG9</accession>
<dbReference type="Proteomes" id="UP001168877">
    <property type="component" value="Unassembled WGS sequence"/>
</dbReference>
<keyword evidence="3" id="KW-0342">GTP-binding</keyword>
<keyword evidence="2" id="KW-0547">Nucleotide-binding</keyword>
<keyword evidence="6" id="KW-1185">Reference proteome</keyword>
<dbReference type="GO" id="GO:0005525">
    <property type="term" value="F:GTP binding"/>
    <property type="evidence" value="ECO:0007669"/>
    <property type="project" value="UniProtKB-KW"/>
</dbReference>
<evidence type="ECO:0000256" key="4">
    <source>
        <dbReference type="ARBA" id="ARBA00023288"/>
    </source>
</evidence>
<evidence type="ECO:0000256" key="3">
    <source>
        <dbReference type="ARBA" id="ARBA00023134"/>
    </source>
</evidence>
<evidence type="ECO:0000313" key="6">
    <source>
        <dbReference type="Proteomes" id="UP001168877"/>
    </source>
</evidence>
<protein>
    <submittedName>
        <fullName evidence="5">Uncharacterized protein</fullName>
    </submittedName>
</protein>
<dbReference type="Pfam" id="PF00071">
    <property type="entry name" value="Ras"/>
    <property type="match status" value="1"/>
</dbReference>
<organism evidence="5 6">
    <name type="scientific">Acer saccharum</name>
    <name type="common">Sugar maple</name>
    <dbReference type="NCBI Taxonomy" id="4024"/>
    <lineage>
        <taxon>Eukaryota</taxon>
        <taxon>Viridiplantae</taxon>
        <taxon>Streptophyta</taxon>
        <taxon>Embryophyta</taxon>
        <taxon>Tracheophyta</taxon>
        <taxon>Spermatophyta</taxon>
        <taxon>Magnoliopsida</taxon>
        <taxon>eudicotyledons</taxon>
        <taxon>Gunneridae</taxon>
        <taxon>Pentapetalae</taxon>
        <taxon>rosids</taxon>
        <taxon>malvids</taxon>
        <taxon>Sapindales</taxon>
        <taxon>Sapindaceae</taxon>
        <taxon>Hippocastanoideae</taxon>
        <taxon>Acereae</taxon>
        <taxon>Acer</taxon>
    </lineage>
</organism>
<dbReference type="InterPro" id="IPR027417">
    <property type="entry name" value="P-loop_NTPase"/>
</dbReference>
<dbReference type="GO" id="GO:0007264">
    <property type="term" value="P:small GTPase-mediated signal transduction"/>
    <property type="evidence" value="ECO:0007669"/>
    <property type="project" value="InterPro"/>
</dbReference>
<evidence type="ECO:0000256" key="2">
    <source>
        <dbReference type="ARBA" id="ARBA00022741"/>
    </source>
</evidence>
<reference evidence="5" key="2">
    <citation type="submission" date="2023-06" db="EMBL/GenBank/DDBJ databases">
        <authorList>
            <person name="Swenson N.G."/>
            <person name="Wegrzyn J.L."/>
            <person name="Mcevoy S.L."/>
        </authorList>
    </citation>
    <scope>NUCLEOTIDE SEQUENCE</scope>
    <source>
        <strain evidence="5">NS2018</strain>
        <tissue evidence="5">Leaf</tissue>
    </source>
</reference>
<dbReference type="AlphaFoldDB" id="A0AA39RSG9"/>
<dbReference type="InterPro" id="IPR001806">
    <property type="entry name" value="Small_GTPase"/>
</dbReference>
<dbReference type="InterPro" id="IPR003578">
    <property type="entry name" value="Small_GTPase_Rho"/>
</dbReference>
<comment type="caution">
    <text evidence="5">The sequence shown here is derived from an EMBL/GenBank/DDBJ whole genome shotgun (WGS) entry which is preliminary data.</text>
</comment>
<proteinExistence type="inferred from homology"/>
<dbReference type="EMBL" id="JAUESC010000386">
    <property type="protein sequence ID" value="KAK0577682.1"/>
    <property type="molecule type" value="Genomic_DNA"/>
</dbReference>
<evidence type="ECO:0000256" key="1">
    <source>
        <dbReference type="ARBA" id="ARBA00010142"/>
    </source>
</evidence>
<name>A0AA39RSG9_ACESA</name>